<name>A0A9X9LLW2_GULGU</name>
<gene>
    <name evidence="2" type="ORF">BN2614_LOCUS1</name>
</gene>
<dbReference type="AlphaFoldDB" id="A0A9X9LLW2"/>
<reference evidence="2 3" key="1">
    <citation type="submission" date="2018-10" db="EMBL/GenBank/DDBJ databases">
        <authorList>
            <person name="Ekblom R."/>
            <person name="Jareborg N."/>
        </authorList>
    </citation>
    <scope>NUCLEOTIDE SEQUENCE [LARGE SCALE GENOMIC DNA]</scope>
    <source>
        <tissue evidence="2">Muscle</tissue>
    </source>
</reference>
<proteinExistence type="predicted"/>
<sequence>MSSMWPQWPHSAVAIGSCVVLTHAVDCRDLRSWRAGRTGEPGPRARYTRIAPRAATSCEGPG</sequence>
<evidence type="ECO:0000313" key="3">
    <source>
        <dbReference type="Proteomes" id="UP000269945"/>
    </source>
</evidence>
<dbReference type="Proteomes" id="UP000269945">
    <property type="component" value="Unassembled WGS sequence"/>
</dbReference>
<evidence type="ECO:0000313" key="2">
    <source>
        <dbReference type="EMBL" id="VCW76321.1"/>
    </source>
</evidence>
<comment type="caution">
    <text evidence="2">The sequence shown here is derived from an EMBL/GenBank/DDBJ whole genome shotgun (WGS) entry which is preliminary data.</text>
</comment>
<keyword evidence="3" id="KW-1185">Reference proteome</keyword>
<keyword evidence="1" id="KW-0732">Signal</keyword>
<organism evidence="2 3">
    <name type="scientific">Gulo gulo</name>
    <name type="common">Wolverine</name>
    <name type="synonym">Gluton</name>
    <dbReference type="NCBI Taxonomy" id="48420"/>
    <lineage>
        <taxon>Eukaryota</taxon>
        <taxon>Metazoa</taxon>
        <taxon>Chordata</taxon>
        <taxon>Craniata</taxon>
        <taxon>Vertebrata</taxon>
        <taxon>Euteleostomi</taxon>
        <taxon>Mammalia</taxon>
        <taxon>Eutheria</taxon>
        <taxon>Laurasiatheria</taxon>
        <taxon>Carnivora</taxon>
        <taxon>Caniformia</taxon>
        <taxon>Musteloidea</taxon>
        <taxon>Mustelidae</taxon>
        <taxon>Guloninae</taxon>
        <taxon>Gulo</taxon>
    </lineage>
</organism>
<dbReference type="EMBL" id="CYRY02007168">
    <property type="protein sequence ID" value="VCW76321.1"/>
    <property type="molecule type" value="Genomic_DNA"/>
</dbReference>
<feature type="signal peptide" evidence="1">
    <location>
        <begin position="1"/>
        <end position="24"/>
    </location>
</feature>
<feature type="chain" id="PRO_5040792345" evidence="1">
    <location>
        <begin position="25"/>
        <end position="62"/>
    </location>
</feature>
<protein>
    <submittedName>
        <fullName evidence="2">Uncharacterized protein</fullName>
    </submittedName>
</protein>
<accession>A0A9X9LLW2</accession>
<evidence type="ECO:0000256" key="1">
    <source>
        <dbReference type="SAM" id="SignalP"/>
    </source>
</evidence>